<reference evidence="2 3" key="1">
    <citation type="submission" date="2017-06" db="EMBL/GenBank/DDBJ databases">
        <authorList>
            <person name="Kim H.J."/>
            <person name="Triplett B.A."/>
        </authorList>
    </citation>
    <scope>NUCLEOTIDE SEQUENCE [LARGE SCALE GENOMIC DNA]</scope>
    <source>
        <strain evidence="2">FRACA_ARgP5</strain>
    </source>
</reference>
<dbReference type="PANTHER" id="PTHR46696:SF1">
    <property type="entry name" value="CYTOCHROME P450 YJIB-RELATED"/>
    <property type="match status" value="1"/>
</dbReference>
<dbReference type="CDD" id="cd20623">
    <property type="entry name" value="CYP_unk"/>
    <property type="match status" value="1"/>
</dbReference>
<dbReference type="RefSeq" id="WP_101832156.1">
    <property type="nucleotide sequence ID" value="NZ_FZMO01000170.1"/>
</dbReference>
<comment type="similarity">
    <text evidence="1">Belongs to the cytochrome P450 family.</text>
</comment>
<sequence>MTHPHHDRVGPWAAAGTAGSATAGSATADAAARPAAIRLYGPRFQRNPAQVFREMRRAHGPVAPILLDGDLPAWLVLGYRELHYVTSNPELFGRDPSRWRLWDQVPADWPLRTLVQPQPYLAHLEGSAYERRSTIVNDVLGEVDLFELRMLCERVCDQLIDGFAGRGEADLVADYAQALPILVIGRMAGVAESVLPDLLRTLNTSANAAGPEAVEAQVRFATMIGEALAARKDNPAPDIPSALLAHPGKLTDEEAHWDLLAIVGYGQQPTTDWIGNTLRLMLTDTRFAITLSGGRRSVGQALNEVLWEDAPLQNIAGRWAVRSTQLAGQHVQAGDLLVLSFTAANNDPQVRPDSFEGPGGNHAHMAFGHGEHRCPYPAQEIGETIARTAVEVLLDRLPDATLAVSPDALVWRPSPWIRGLSALPVHFSPA</sequence>
<organism evidence="2 3">
    <name type="scientific">Frankia canadensis</name>
    <dbReference type="NCBI Taxonomy" id="1836972"/>
    <lineage>
        <taxon>Bacteria</taxon>
        <taxon>Bacillati</taxon>
        <taxon>Actinomycetota</taxon>
        <taxon>Actinomycetes</taxon>
        <taxon>Frankiales</taxon>
        <taxon>Frankiaceae</taxon>
        <taxon>Frankia</taxon>
    </lineage>
</organism>
<protein>
    <submittedName>
        <fullName evidence="2">Cytochrome P450</fullName>
    </submittedName>
</protein>
<accession>A0A2I2KS67</accession>
<dbReference type="SUPFAM" id="SSF48264">
    <property type="entry name" value="Cytochrome P450"/>
    <property type="match status" value="1"/>
</dbReference>
<evidence type="ECO:0000313" key="3">
    <source>
        <dbReference type="Proteomes" id="UP000234331"/>
    </source>
</evidence>
<dbReference type="GO" id="GO:0005506">
    <property type="term" value="F:iron ion binding"/>
    <property type="evidence" value="ECO:0007669"/>
    <property type="project" value="InterPro"/>
</dbReference>
<evidence type="ECO:0000313" key="2">
    <source>
        <dbReference type="EMBL" id="SNQ48486.1"/>
    </source>
</evidence>
<keyword evidence="3" id="KW-1185">Reference proteome</keyword>
<name>A0A2I2KS67_9ACTN</name>
<dbReference type="OrthoDB" id="4133219at2"/>
<dbReference type="AlphaFoldDB" id="A0A2I2KS67"/>
<dbReference type="GO" id="GO:0016705">
    <property type="term" value="F:oxidoreductase activity, acting on paired donors, with incorporation or reduction of molecular oxygen"/>
    <property type="evidence" value="ECO:0007669"/>
    <property type="project" value="InterPro"/>
</dbReference>
<dbReference type="InterPro" id="IPR036396">
    <property type="entry name" value="Cyt_P450_sf"/>
</dbReference>
<dbReference type="GO" id="GO:0004497">
    <property type="term" value="F:monooxygenase activity"/>
    <property type="evidence" value="ECO:0007669"/>
    <property type="project" value="InterPro"/>
</dbReference>
<gene>
    <name evidence="2" type="ORF">FRACA_2510006</name>
</gene>
<dbReference type="Gene3D" id="1.10.630.10">
    <property type="entry name" value="Cytochrome P450"/>
    <property type="match status" value="1"/>
</dbReference>
<dbReference type="EMBL" id="FZMO01000170">
    <property type="protein sequence ID" value="SNQ48486.1"/>
    <property type="molecule type" value="Genomic_DNA"/>
</dbReference>
<dbReference type="Proteomes" id="UP000234331">
    <property type="component" value="Unassembled WGS sequence"/>
</dbReference>
<proteinExistence type="inferred from homology"/>
<evidence type="ECO:0000256" key="1">
    <source>
        <dbReference type="ARBA" id="ARBA00010617"/>
    </source>
</evidence>
<dbReference type="PANTHER" id="PTHR46696">
    <property type="entry name" value="P450, PUTATIVE (EUROFUNG)-RELATED"/>
    <property type="match status" value="1"/>
</dbReference>
<dbReference type="GO" id="GO:0020037">
    <property type="term" value="F:heme binding"/>
    <property type="evidence" value="ECO:0007669"/>
    <property type="project" value="InterPro"/>
</dbReference>